<dbReference type="PROSITE" id="PS00923">
    <property type="entry name" value="ASP_GLU_RACEMASE_1"/>
    <property type="match status" value="1"/>
</dbReference>
<keyword evidence="5 7" id="KW-0413">Isomerase</keyword>
<comment type="catalytic activity">
    <reaction evidence="1 7">
        <text>L-glutamate = D-glutamate</text>
        <dbReference type="Rhea" id="RHEA:12813"/>
        <dbReference type="ChEBI" id="CHEBI:29985"/>
        <dbReference type="ChEBI" id="CHEBI:29986"/>
        <dbReference type="EC" id="5.1.1.3"/>
    </reaction>
</comment>
<keyword evidence="3 7" id="KW-0133">Cell shape</keyword>
<comment type="pathway">
    <text evidence="7">Cell wall biogenesis; peptidoglycan biosynthesis.</text>
</comment>
<evidence type="ECO:0000256" key="5">
    <source>
        <dbReference type="ARBA" id="ARBA00023235"/>
    </source>
</evidence>
<proteinExistence type="inferred from homology"/>
<dbReference type="InterPro" id="IPR001920">
    <property type="entry name" value="Asp/Glu_race"/>
</dbReference>
<dbReference type="InterPro" id="IPR015942">
    <property type="entry name" value="Asp/Glu/hydantoin_racemase"/>
</dbReference>
<feature type="binding site" evidence="7">
    <location>
        <begin position="71"/>
        <end position="72"/>
    </location>
    <ligand>
        <name>substrate</name>
    </ligand>
</feature>
<dbReference type="EMBL" id="BMFT01000001">
    <property type="protein sequence ID" value="GGH27200.1"/>
    <property type="molecule type" value="Genomic_DNA"/>
</dbReference>
<dbReference type="NCBIfam" id="TIGR00067">
    <property type="entry name" value="glut_race"/>
    <property type="match status" value="1"/>
</dbReference>
<reference evidence="9" key="1">
    <citation type="journal article" date="2019" name="Int. J. Syst. Evol. Microbiol.">
        <title>The Global Catalogue of Microorganisms (GCM) 10K type strain sequencing project: providing services to taxonomists for standard genome sequencing and annotation.</title>
        <authorList>
            <consortium name="The Broad Institute Genomics Platform"/>
            <consortium name="The Broad Institute Genome Sequencing Center for Infectious Disease"/>
            <person name="Wu L."/>
            <person name="Ma J."/>
        </authorList>
    </citation>
    <scope>NUCLEOTIDE SEQUENCE [LARGE SCALE GENOMIC DNA]</scope>
    <source>
        <strain evidence="9">CGMCC 1.12769</strain>
    </source>
</reference>
<protein>
    <recommendedName>
        <fullName evidence="2 7">Glutamate racemase</fullName>
        <ecNumber evidence="2 7">5.1.1.3</ecNumber>
    </recommendedName>
</protein>
<dbReference type="SUPFAM" id="SSF53681">
    <property type="entry name" value="Aspartate/glutamate racemase"/>
    <property type="match status" value="2"/>
</dbReference>
<feature type="active site" description="Proton donor/acceptor" evidence="7">
    <location>
        <position position="70"/>
    </location>
</feature>
<feature type="binding site" evidence="7">
    <location>
        <begin position="183"/>
        <end position="184"/>
    </location>
    <ligand>
        <name>substrate</name>
    </ligand>
</feature>
<evidence type="ECO:0000256" key="4">
    <source>
        <dbReference type="ARBA" id="ARBA00022984"/>
    </source>
</evidence>
<evidence type="ECO:0000313" key="9">
    <source>
        <dbReference type="Proteomes" id="UP000659344"/>
    </source>
</evidence>
<feature type="binding site" evidence="7">
    <location>
        <begin position="39"/>
        <end position="40"/>
    </location>
    <ligand>
        <name>substrate</name>
    </ligand>
</feature>
<dbReference type="InterPro" id="IPR018187">
    <property type="entry name" value="Asp/Glu_racemase_AS_1"/>
</dbReference>
<evidence type="ECO:0000256" key="6">
    <source>
        <dbReference type="ARBA" id="ARBA00023316"/>
    </source>
</evidence>
<name>A0ABQ1YK77_9BACL</name>
<dbReference type="HAMAP" id="MF_00258">
    <property type="entry name" value="Glu_racemase"/>
    <property type="match status" value="1"/>
</dbReference>
<gene>
    <name evidence="8" type="primary">yrpC</name>
    <name evidence="7" type="synonym">murI</name>
    <name evidence="8" type="ORF">GCM10008013_28520</name>
</gene>
<evidence type="ECO:0000256" key="1">
    <source>
        <dbReference type="ARBA" id="ARBA00001602"/>
    </source>
</evidence>
<dbReference type="EC" id="5.1.1.3" evidence="2 7"/>
<dbReference type="InterPro" id="IPR004391">
    <property type="entry name" value="Glu_race"/>
</dbReference>
<dbReference type="RefSeq" id="WP_188539815.1">
    <property type="nucleotide sequence ID" value="NZ_BMFT01000001.1"/>
</dbReference>
<organism evidence="8 9">
    <name type="scientific">Paenibacillus segetis</name>
    <dbReference type="NCBI Taxonomy" id="1325360"/>
    <lineage>
        <taxon>Bacteria</taxon>
        <taxon>Bacillati</taxon>
        <taxon>Bacillota</taxon>
        <taxon>Bacilli</taxon>
        <taxon>Bacillales</taxon>
        <taxon>Paenibacillaceae</taxon>
        <taxon>Paenibacillus</taxon>
    </lineage>
</organism>
<evidence type="ECO:0000256" key="7">
    <source>
        <dbReference type="HAMAP-Rule" id="MF_00258"/>
    </source>
</evidence>
<keyword evidence="6 7" id="KW-0961">Cell wall biogenesis/degradation</keyword>
<dbReference type="Proteomes" id="UP000659344">
    <property type="component" value="Unassembled WGS sequence"/>
</dbReference>
<feature type="active site" description="Proton donor/acceptor" evidence="7">
    <location>
        <position position="182"/>
    </location>
</feature>
<evidence type="ECO:0000313" key="8">
    <source>
        <dbReference type="EMBL" id="GGH27200.1"/>
    </source>
</evidence>
<keyword evidence="9" id="KW-1185">Reference proteome</keyword>
<comment type="caution">
    <text evidence="8">The sequence shown here is derived from an EMBL/GenBank/DDBJ whole genome shotgun (WGS) entry which is preliminary data.</text>
</comment>
<sequence length="260" mass="29314">MRIAFFDSGLGGLTVLSHAMNELPNEDYLFFADTLHVPYGTKSKAEVKSYIYQAIQTILKEDVKAIVIACNTATSIAVNELRNMYSLPIIGMEPAVKPAIEINRSTGKRVMVFATSLTLKETKYIDLVRRIDDTNIVDSLPLPKLVEYCEALNFNEKIIQEYFVKKLDPFDLNEYGTVVLGCTHYPFYRKILKKLLPEHIHIVDGSAGTINRLSQVLQTTNLLSSQGNQDIKFMCSSQSEEYISKMKKALSIFRGVEDLA</sequence>
<evidence type="ECO:0000256" key="2">
    <source>
        <dbReference type="ARBA" id="ARBA00013090"/>
    </source>
</evidence>
<comment type="similarity">
    <text evidence="7">Belongs to the aspartate/glutamate racemases family.</text>
</comment>
<evidence type="ECO:0000256" key="3">
    <source>
        <dbReference type="ARBA" id="ARBA00022960"/>
    </source>
</evidence>
<feature type="binding site" evidence="7">
    <location>
        <begin position="7"/>
        <end position="8"/>
    </location>
    <ligand>
        <name>substrate</name>
    </ligand>
</feature>
<dbReference type="Pfam" id="PF01177">
    <property type="entry name" value="Asp_Glu_race"/>
    <property type="match status" value="1"/>
</dbReference>
<keyword evidence="4 7" id="KW-0573">Peptidoglycan synthesis</keyword>
<dbReference type="PANTHER" id="PTHR21198:SF3">
    <property type="entry name" value="GLUTAMATE RACEMASE"/>
    <property type="match status" value="1"/>
</dbReference>
<comment type="function">
    <text evidence="7">Provides the (R)-glutamate required for cell wall biosynthesis.</text>
</comment>
<dbReference type="PANTHER" id="PTHR21198">
    <property type="entry name" value="GLUTAMATE RACEMASE"/>
    <property type="match status" value="1"/>
</dbReference>
<dbReference type="Gene3D" id="3.40.50.1860">
    <property type="match status" value="2"/>
</dbReference>
<accession>A0ABQ1YK77</accession>